<keyword evidence="4" id="KW-0862">Zinc</keyword>
<dbReference type="Gene3D" id="3.40.630.10">
    <property type="entry name" value="Zn peptidases"/>
    <property type="match status" value="1"/>
</dbReference>
<organism evidence="6 7">
    <name type="scientific">Natronocella acetinitrilica</name>
    <dbReference type="NCBI Taxonomy" id="414046"/>
    <lineage>
        <taxon>Bacteria</taxon>
        <taxon>Pseudomonadati</taxon>
        <taxon>Pseudomonadota</taxon>
        <taxon>Gammaproteobacteria</taxon>
        <taxon>Chromatiales</taxon>
        <taxon>Ectothiorhodospiraceae</taxon>
        <taxon>Natronocella</taxon>
    </lineage>
</organism>
<keyword evidence="2" id="KW-0479">Metal-binding</keyword>
<comment type="caution">
    <text evidence="6">The sequence shown here is derived from an EMBL/GenBank/DDBJ whole genome shotgun (WGS) entry which is preliminary data.</text>
</comment>
<comment type="cofactor">
    <cofactor evidence="1">
        <name>Zn(2+)</name>
        <dbReference type="ChEBI" id="CHEBI:29105"/>
    </cofactor>
</comment>
<dbReference type="AlphaFoldDB" id="A0AAE3G122"/>
<accession>A0AAE3G122</accession>
<evidence type="ECO:0000313" key="7">
    <source>
        <dbReference type="Proteomes" id="UP001205843"/>
    </source>
</evidence>
<protein>
    <recommendedName>
        <fullName evidence="5">Succinylglutamate desuccinylase/Aspartoacylase catalytic domain-containing protein</fullName>
    </recommendedName>
</protein>
<keyword evidence="7" id="KW-1185">Reference proteome</keyword>
<dbReference type="InterPro" id="IPR055438">
    <property type="entry name" value="AstE_AspA_cat"/>
</dbReference>
<proteinExistence type="predicted"/>
<dbReference type="Pfam" id="PF24827">
    <property type="entry name" value="AstE_AspA_cat"/>
    <property type="match status" value="1"/>
</dbReference>
<gene>
    <name evidence="6" type="ORF">J2T57_000066</name>
</gene>
<dbReference type="RefSeq" id="WP_253472568.1">
    <property type="nucleotide sequence ID" value="NZ_JALJXV010000001.1"/>
</dbReference>
<evidence type="ECO:0000256" key="1">
    <source>
        <dbReference type="ARBA" id="ARBA00001947"/>
    </source>
</evidence>
<sequence length="340" mass="37841">MAEVSALQLYRELPGGFLDVQARDIHALLGGPSLIELPGRREPPLFVSVLLHGNETTGLHAIQQLLRRYQGKTLPRSLCLFVGNTQAALAGVRRLDGQPDFNRIWPGGQDADAPEARLVRSVWERMRDRGLFASIDVHNNTGINPHYGCINRLEPAFLGLAALFSRTIVYFTRPQGVQSLAFCQLAPAVTVECGRASEVEGVAHAAEFIDAVLRLENLPRQPRPGEFGLFHTIARVTIPETQRFHFGDGADGLALLPDLEGFNFRELPAGTEFGSYSGEAVPLLVEDERGRDVAERYFTMDDGRLMTRSRVMPSMLTTDARVIRQDCLCYLMERMDPDQR</sequence>
<evidence type="ECO:0000313" key="6">
    <source>
        <dbReference type="EMBL" id="MCP1672974.1"/>
    </source>
</evidence>
<dbReference type="GO" id="GO:0046872">
    <property type="term" value="F:metal ion binding"/>
    <property type="evidence" value="ECO:0007669"/>
    <property type="project" value="UniProtKB-KW"/>
</dbReference>
<evidence type="ECO:0000259" key="5">
    <source>
        <dbReference type="Pfam" id="PF24827"/>
    </source>
</evidence>
<evidence type="ECO:0000256" key="3">
    <source>
        <dbReference type="ARBA" id="ARBA00022801"/>
    </source>
</evidence>
<dbReference type="EMBL" id="JALJXV010000001">
    <property type="protein sequence ID" value="MCP1672974.1"/>
    <property type="molecule type" value="Genomic_DNA"/>
</dbReference>
<name>A0AAE3G122_9GAMM</name>
<evidence type="ECO:0000256" key="2">
    <source>
        <dbReference type="ARBA" id="ARBA00022723"/>
    </source>
</evidence>
<feature type="domain" description="Succinylglutamate desuccinylase/Aspartoacylase catalytic" evidence="5">
    <location>
        <begin position="51"/>
        <end position="118"/>
    </location>
</feature>
<dbReference type="CDD" id="cd06256">
    <property type="entry name" value="M14_ASTE_ASPA-like"/>
    <property type="match status" value="1"/>
</dbReference>
<dbReference type="GO" id="GO:0016788">
    <property type="term" value="F:hydrolase activity, acting on ester bonds"/>
    <property type="evidence" value="ECO:0007669"/>
    <property type="project" value="InterPro"/>
</dbReference>
<dbReference type="SUPFAM" id="SSF53187">
    <property type="entry name" value="Zn-dependent exopeptidases"/>
    <property type="match status" value="1"/>
</dbReference>
<reference evidence="6" key="1">
    <citation type="submission" date="2022-03" db="EMBL/GenBank/DDBJ databases">
        <title>Genomic Encyclopedia of Type Strains, Phase III (KMG-III): the genomes of soil and plant-associated and newly described type strains.</title>
        <authorList>
            <person name="Whitman W."/>
        </authorList>
    </citation>
    <scope>NUCLEOTIDE SEQUENCE</scope>
    <source>
        <strain evidence="6">ANL 6-2</strain>
    </source>
</reference>
<dbReference type="Proteomes" id="UP001205843">
    <property type="component" value="Unassembled WGS sequence"/>
</dbReference>
<keyword evidence="3" id="KW-0378">Hydrolase</keyword>
<evidence type="ECO:0000256" key="4">
    <source>
        <dbReference type="ARBA" id="ARBA00022833"/>
    </source>
</evidence>